<protein>
    <submittedName>
        <fullName evidence="2">Uncharacterized protein</fullName>
    </submittedName>
</protein>
<keyword evidence="1" id="KW-0812">Transmembrane</keyword>
<dbReference type="Proteomes" id="UP001497453">
    <property type="component" value="Chromosome 3"/>
</dbReference>
<feature type="transmembrane region" description="Helical" evidence="1">
    <location>
        <begin position="73"/>
        <end position="92"/>
    </location>
</feature>
<evidence type="ECO:0000256" key="1">
    <source>
        <dbReference type="SAM" id="Phobius"/>
    </source>
</evidence>
<evidence type="ECO:0000313" key="2">
    <source>
        <dbReference type="EMBL" id="CAL1704130.1"/>
    </source>
</evidence>
<reference evidence="3" key="1">
    <citation type="submission" date="2024-04" db="EMBL/GenBank/DDBJ databases">
        <authorList>
            <person name="Shaw F."/>
            <person name="Minotto A."/>
        </authorList>
    </citation>
    <scope>NUCLEOTIDE SEQUENCE [LARGE SCALE GENOMIC DNA]</scope>
</reference>
<keyword evidence="1" id="KW-1133">Transmembrane helix</keyword>
<feature type="transmembrane region" description="Helical" evidence="1">
    <location>
        <begin position="42"/>
        <end position="67"/>
    </location>
</feature>
<gene>
    <name evidence="2" type="ORF">GFSPODELE1_LOCUS4869</name>
</gene>
<name>A0ABP1D8D2_9APHY</name>
<feature type="transmembrane region" description="Helical" evidence="1">
    <location>
        <begin position="104"/>
        <end position="124"/>
    </location>
</feature>
<evidence type="ECO:0000313" key="3">
    <source>
        <dbReference type="Proteomes" id="UP001497453"/>
    </source>
</evidence>
<keyword evidence="1" id="KW-0472">Membrane</keyword>
<sequence length="261" mass="29138">MTHGAVQGLFSIFAVVSILLVSVFTVFVFLREGLNDPYLQLLPFYTFFLTSILFFGLQCINTVYAFFLRVPVFNLLILAAIVICILLPYALFASESPRSARQCANRVATLVLTTFISIIVLPLLQWSAINVLNSSLTLLKKRPDHEIVLKPVARPEEPPPSLPRPVKKIKSLVTPATKDANGAPSLEQWYARSPPPFIPEVVPTFDENTGFKFEFQPRQRQWFDEEIGPLEVPPPFSDSPLTGNDLAYLPRYDGAAEGLSV</sequence>
<keyword evidence="3" id="KW-1185">Reference proteome</keyword>
<accession>A0ABP1D8D2</accession>
<proteinExistence type="predicted"/>
<dbReference type="EMBL" id="OZ037946">
    <property type="protein sequence ID" value="CAL1704130.1"/>
    <property type="molecule type" value="Genomic_DNA"/>
</dbReference>
<feature type="transmembrane region" description="Helical" evidence="1">
    <location>
        <begin position="6"/>
        <end position="30"/>
    </location>
</feature>
<organism evidence="2 3">
    <name type="scientific">Somion occarium</name>
    <dbReference type="NCBI Taxonomy" id="3059160"/>
    <lineage>
        <taxon>Eukaryota</taxon>
        <taxon>Fungi</taxon>
        <taxon>Dikarya</taxon>
        <taxon>Basidiomycota</taxon>
        <taxon>Agaricomycotina</taxon>
        <taxon>Agaricomycetes</taxon>
        <taxon>Polyporales</taxon>
        <taxon>Cerrenaceae</taxon>
        <taxon>Somion</taxon>
    </lineage>
</organism>